<dbReference type="GO" id="GO:0008854">
    <property type="term" value="F:exodeoxyribonuclease V activity"/>
    <property type="evidence" value="ECO:0007669"/>
    <property type="project" value="UniProtKB-EC"/>
</dbReference>
<comment type="similarity">
    <text evidence="10">Belongs to the RecC family.</text>
</comment>
<keyword evidence="2 10" id="KW-0547">Nucleotide-binding</keyword>
<dbReference type="Pfam" id="PF04257">
    <property type="entry name" value="Exonuc_V_gamma"/>
    <property type="match status" value="1"/>
</dbReference>
<evidence type="ECO:0000259" key="11">
    <source>
        <dbReference type="Pfam" id="PF17946"/>
    </source>
</evidence>
<dbReference type="InterPro" id="IPR041500">
    <property type="entry name" value="RecC_C"/>
</dbReference>
<dbReference type="Proteomes" id="UP001165395">
    <property type="component" value="Unassembled WGS sequence"/>
</dbReference>
<proteinExistence type="inferred from homology"/>
<gene>
    <name evidence="10 12" type="primary">recC</name>
    <name evidence="12" type="ORF">LIN78_13085</name>
</gene>
<dbReference type="InterPro" id="IPR013986">
    <property type="entry name" value="DExx_box_DNA_helicase_dom_sf"/>
</dbReference>
<keyword evidence="4 10" id="KW-0378">Hydrolase</keyword>
<dbReference type="Pfam" id="PF17946">
    <property type="entry name" value="RecC_C"/>
    <property type="match status" value="1"/>
</dbReference>
<evidence type="ECO:0000256" key="10">
    <source>
        <dbReference type="HAMAP-Rule" id="MF_01486"/>
    </source>
</evidence>
<comment type="caution">
    <text evidence="12">The sequence shown here is derived from an EMBL/GenBank/DDBJ whole genome shotgun (WGS) entry which is preliminary data.</text>
</comment>
<keyword evidence="13" id="KW-1185">Reference proteome</keyword>
<evidence type="ECO:0000313" key="12">
    <source>
        <dbReference type="EMBL" id="MCB6184479.1"/>
    </source>
</evidence>
<dbReference type="Gene3D" id="3.40.50.300">
    <property type="entry name" value="P-loop containing nucleotide triphosphate hydrolases"/>
    <property type="match status" value="2"/>
</dbReference>
<dbReference type="PANTHER" id="PTHR30591">
    <property type="entry name" value="RECBCD ENZYME SUBUNIT RECC"/>
    <property type="match status" value="1"/>
</dbReference>
<dbReference type="InterPro" id="IPR011335">
    <property type="entry name" value="Restrct_endonuc-II-like"/>
</dbReference>
<accession>A0ABS8D8E8</accession>
<comment type="function">
    <text evidence="10">A helicase/nuclease that prepares dsDNA breaks (DSB) for recombinational DNA repair. Binds to DSBs and unwinds DNA via a highly rapid and processive ATP-dependent bidirectional helicase activity. Unwinds dsDNA until it encounters a Chi (crossover hotspot instigator) sequence from the 3' direction. Cuts ssDNA a few nucleotides 3' to the Chi site. The properties and activities of the enzyme are changed at Chi. The Chi-altered holoenzyme produces a long 3'-ssDNA overhang and facilitates RecA-binding to the ssDNA for homologous DNA recombination and repair. Holoenzyme degrades any linearized DNA that is unable to undergo homologous recombination. In the holoenzyme this subunit recognizes the wild-type Chi sequence, and when added to isolated RecB increases its ATP-dependent helicase processivity.</text>
</comment>
<dbReference type="RefSeq" id="WP_227181289.1">
    <property type="nucleotide sequence ID" value="NZ_JAJBZT010000007.1"/>
</dbReference>
<comment type="miscellaneous">
    <text evidence="10">In the RecBCD complex, RecB has a slow 3'-5' helicase, an exonuclease activity and loads RecA onto ssDNA, RecD has a fast 5'-3' helicase activity, while RecC stimulates the ATPase and processivity of the RecB helicase and contributes to recognition of the Chi site.</text>
</comment>
<evidence type="ECO:0000256" key="7">
    <source>
        <dbReference type="ARBA" id="ARBA00022840"/>
    </source>
</evidence>
<evidence type="ECO:0000256" key="6">
    <source>
        <dbReference type="ARBA" id="ARBA00022839"/>
    </source>
</evidence>
<evidence type="ECO:0000256" key="4">
    <source>
        <dbReference type="ARBA" id="ARBA00022801"/>
    </source>
</evidence>
<keyword evidence="8 10" id="KW-0238">DNA-binding</keyword>
<evidence type="ECO:0000256" key="1">
    <source>
        <dbReference type="ARBA" id="ARBA00022722"/>
    </source>
</evidence>
<keyword evidence="1 10" id="KW-0540">Nuclease</keyword>
<dbReference type="PANTHER" id="PTHR30591:SF1">
    <property type="entry name" value="RECBCD ENZYME SUBUNIT RECC"/>
    <property type="match status" value="1"/>
</dbReference>
<evidence type="ECO:0000256" key="3">
    <source>
        <dbReference type="ARBA" id="ARBA00022763"/>
    </source>
</evidence>
<evidence type="ECO:0000256" key="8">
    <source>
        <dbReference type="ARBA" id="ARBA00023125"/>
    </source>
</evidence>
<dbReference type="HAMAP" id="MF_01486">
    <property type="entry name" value="RecC"/>
    <property type="match status" value="1"/>
</dbReference>
<keyword evidence="6 10" id="KW-0269">Exonuclease</keyword>
<keyword evidence="9 10" id="KW-0234">DNA repair</keyword>
<dbReference type="InterPro" id="IPR027417">
    <property type="entry name" value="P-loop_NTPase"/>
</dbReference>
<reference evidence="12" key="1">
    <citation type="submission" date="2021-10" db="EMBL/GenBank/DDBJ databases">
        <title>The complete genome sequence of Leeia sp. TBRC 13508.</title>
        <authorList>
            <person name="Charoenyingcharoen P."/>
            <person name="Yukphan P."/>
        </authorList>
    </citation>
    <scope>NUCLEOTIDE SEQUENCE</scope>
    <source>
        <strain evidence="12">TBRC 13508</strain>
    </source>
</reference>
<comment type="subunit">
    <text evidence="10">Heterotrimer of RecB, RecC and RecD. All subunits contribute to DNA-binding.</text>
</comment>
<dbReference type="SUPFAM" id="SSF52980">
    <property type="entry name" value="Restriction endonuclease-like"/>
    <property type="match status" value="1"/>
</dbReference>
<protein>
    <recommendedName>
        <fullName evidence="10">RecBCD enzyme subunit RecC</fullName>
    </recommendedName>
    <alternativeName>
        <fullName evidence="10">Exonuclease V subunit RecC</fullName>
        <shortName evidence="10">ExoV subunit RecC</shortName>
    </alternativeName>
    <alternativeName>
        <fullName evidence="10">Helicase/nuclease RecBCD subunit RecC</fullName>
    </alternativeName>
</protein>
<dbReference type="SUPFAM" id="SSF52540">
    <property type="entry name" value="P-loop containing nucleoside triphosphate hydrolases"/>
    <property type="match status" value="2"/>
</dbReference>
<name>A0ABS8D8E8_9NEIS</name>
<evidence type="ECO:0000256" key="2">
    <source>
        <dbReference type="ARBA" id="ARBA00022741"/>
    </source>
</evidence>
<organism evidence="12 13">
    <name type="scientific">Leeia speluncae</name>
    <dbReference type="NCBI Taxonomy" id="2884804"/>
    <lineage>
        <taxon>Bacteria</taxon>
        <taxon>Pseudomonadati</taxon>
        <taxon>Pseudomonadota</taxon>
        <taxon>Betaproteobacteria</taxon>
        <taxon>Neisseriales</taxon>
        <taxon>Leeiaceae</taxon>
        <taxon>Leeia</taxon>
    </lineage>
</organism>
<dbReference type="EMBL" id="JAJBZT010000007">
    <property type="protein sequence ID" value="MCB6184479.1"/>
    <property type="molecule type" value="Genomic_DNA"/>
</dbReference>
<dbReference type="PIRSF" id="PIRSF000980">
    <property type="entry name" value="RecC"/>
    <property type="match status" value="1"/>
</dbReference>
<dbReference type="Gene3D" id="1.10.10.160">
    <property type="match status" value="1"/>
</dbReference>
<dbReference type="NCBIfam" id="TIGR01450">
    <property type="entry name" value="recC"/>
    <property type="match status" value="1"/>
</dbReference>
<feature type="domain" description="RecC C-terminal" evidence="11">
    <location>
        <begin position="806"/>
        <end position="1027"/>
    </location>
</feature>
<evidence type="ECO:0000256" key="5">
    <source>
        <dbReference type="ARBA" id="ARBA00022806"/>
    </source>
</evidence>
<evidence type="ECO:0000313" key="13">
    <source>
        <dbReference type="Proteomes" id="UP001165395"/>
    </source>
</evidence>
<keyword evidence="3 10" id="KW-0227">DNA damage</keyword>
<dbReference type="InterPro" id="IPR006697">
    <property type="entry name" value="RecC"/>
</dbReference>
<keyword evidence="5 10" id="KW-0347">Helicase</keyword>
<sequence length="1110" mass="126116">MFYLYQSNQLEKLFELLSAVTSIPLSSVFEEEVVVVQSQGMGRWITLQLAERGGICANMRFQLPATFMWQLFCSVNPSLPKRSAFTPEVMAWRIAAILEDEHFLSAHPSLSSYVLGQEPIRRFELAAKIADTFDQYLMYRPDWIDAWAAGRQLNLGVDEKWQQPIWQKLSETDGASHRVKMLEDLLGALKRGEKPQHLPERTIFFAISSMPPVYVEVLHKLSEYIDIALFVLNPCAEPWGHISKSNSQQASLFLEVSKPAGPDEWYVDVDHPLLASLGRQGRDFMDLLIEQHSAVLKDVFYPNEANSLLSQLQNDILHLTTPNKTFDLQSEDDSVQLHICHSPMRELEVLHDQLLRLFDKDPTLKPADVAVLMPDINTYAPLIDAVFSKREGVPYIPYGIADRALQSEQPLVNAFADLLKVLTSRFEVNTVLALLECQAIATKFNLQASDLPEIREWVEAAGIRWGRDAKHKEQLGLPPDELYTWRYGIDRLMLGVILPETSHRHLPLWQQIAPVELAVGKQNHQLAGLYAFVQCLFDWSEKLQAQDRSATQWVEVLHELLEAFFITEQLDDASLQPIRERVTQLSADARLAHYEKEIPVSWLIAWLEQGWKQAYGSTGFLSGGITFCAMVPMRSLPFKAICLLGLNDGDFPRHLQPHSFDLMQRHYRKGDRYRRFDDRYLFLEALLSARSYLYLSYVGTSIRDGSELPPSPLLAEVMDVIEATCAYDDRDKGVPNSIGKPVIDWKQSQLIRHPLQAFDPLYFQGNSRIQSFSAPLAEASGLAGSGSSIPKQWMTQLPIENLPPHELTTWLSCFRNPIRFLMTQRLGIKLPYLEEKLATVEPFQLDWMGKQKVREDLTSVIALQEQNEGVDYSLSNAHAVLPLGKLGKFAYQHEKESVLSALSELVKLPASLPERLPFKLSLSSGVLTGVLGGVHGIRLTSEGLVGGEPDKLRSYHKFTLWIQHLILCALTPNDIPLTSRWVGLDEKLTAEVFQLTPVKEPLIYLDQIAACFHEAWCKPLPFFIKSSDTCMCSFNKYEDEVKALKAASSEWDAPSYRYNAFQRGESENPYYQQMFRNESPINDEFVTLTKLLLSPMYEHAETMKLSGDAE</sequence>
<evidence type="ECO:0000256" key="9">
    <source>
        <dbReference type="ARBA" id="ARBA00023204"/>
    </source>
</evidence>
<dbReference type="Gene3D" id="3.40.50.10930">
    <property type="match status" value="1"/>
</dbReference>
<keyword evidence="7 10" id="KW-0067">ATP-binding</keyword>